<proteinExistence type="predicted"/>
<dbReference type="Proteomes" id="UP000199356">
    <property type="component" value="Unassembled WGS sequence"/>
</dbReference>
<organism evidence="1 2">
    <name type="scientific">Tranquillimonas alkanivorans</name>
    <dbReference type="NCBI Taxonomy" id="441119"/>
    <lineage>
        <taxon>Bacteria</taxon>
        <taxon>Pseudomonadati</taxon>
        <taxon>Pseudomonadota</taxon>
        <taxon>Alphaproteobacteria</taxon>
        <taxon>Rhodobacterales</taxon>
        <taxon>Roseobacteraceae</taxon>
        <taxon>Tranquillimonas</taxon>
    </lineage>
</organism>
<reference evidence="1 2" key="1">
    <citation type="submission" date="2016-10" db="EMBL/GenBank/DDBJ databases">
        <authorList>
            <person name="de Groot N.N."/>
        </authorList>
    </citation>
    <scope>NUCLEOTIDE SEQUENCE [LARGE SCALE GENOMIC DNA]</scope>
    <source>
        <strain evidence="1 2">DSM 19547</strain>
    </source>
</reference>
<dbReference type="STRING" id="441119.SAMN04488047_105167"/>
<gene>
    <name evidence="1" type="ORF">SAMN04488047_105167</name>
</gene>
<dbReference type="AlphaFoldDB" id="A0A1I5PM41"/>
<dbReference type="Pfam" id="PF04860">
    <property type="entry name" value="Phage_portal"/>
    <property type="match status" value="1"/>
</dbReference>
<dbReference type="InterPro" id="IPR006944">
    <property type="entry name" value="Phage/GTA_portal"/>
</dbReference>
<evidence type="ECO:0000313" key="2">
    <source>
        <dbReference type="Proteomes" id="UP000199356"/>
    </source>
</evidence>
<dbReference type="RefSeq" id="WP_093420432.1">
    <property type="nucleotide sequence ID" value="NZ_FOXA01000005.1"/>
</dbReference>
<evidence type="ECO:0000313" key="1">
    <source>
        <dbReference type="EMBL" id="SFP35119.1"/>
    </source>
</evidence>
<sequence>MWPFRRKEQPVETRSAAAGFTAEIMAAREAYVAGRTGIAELTATVQSCVSLWEGSFALADVDGTAMLDRRSMALVGRSLALRGECVFLIGDTELVPCSDWDLTTRDGIPRAYRVSISETGGGRTRTALSAEVLHFRIGSDPAAPYYGTAPLRRAQLTAGLLNAVESALAEVYEHAPIGSQVLPFPESSEVDLEKLGRGFRGRRGRVLLRESVNVTAAGGPTPVQDWRPSDVTPDLSRAMTRETLAAARDAIGAVYGVLPGLMNPATTGPMVREAQRHLASWTLQPIAALVAEEASAKLGGEIRINTLRPLQAYDAGGRARAMAGIVQALAMAKEAGVDPDLAAKLVDWERSQ</sequence>
<name>A0A1I5PM41_9RHOB</name>
<dbReference type="EMBL" id="FOXA01000005">
    <property type="protein sequence ID" value="SFP35119.1"/>
    <property type="molecule type" value="Genomic_DNA"/>
</dbReference>
<keyword evidence="2" id="KW-1185">Reference proteome</keyword>
<accession>A0A1I5PM41</accession>
<dbReference type="OrthoDB" id="7605001at2"/>
<protein>
    <submittedName>
        <fullName evidence="1">Phage portal protein BeeE</fullName>
    </submittedName>
</protein>